<name>I9G1C8_9BACT</name>
<proteinExistence type="predicted"/>
<evidence type="ECO:0000256" key="1">
    <source>
        <dbReference type="ARBA" id="ARBA00022676"/>
    </source>
</evidence>
<keyword evidence="4" id="KW-1185">Reference proteome</keyword>
<dbReference type="AlphaFoldDB" id="I9G1C8"/>
<dbReference type="EMBL" id="AGXJ01000009">
    <property type="protein sequence ID" value="EIY40064.1"/>
    <property type="molecule type" value="Genomic_DNA"/>
</dbReference>
<sequence length="169" mass="19984">MKIVTFWGGLGNQIFEYAYYQWLKNRYPMENIYAYYPKAGLMAHNGLELFKCFDVIEPPCNKVITIIATILFYLNKILNRLGLPSLFTCTMQNKLYNSIFHCDWWQDKMYYAENYNLDFTNLKMNLKNQQLLKIINDTNSVSIHIRRGDYIKVSSINSIYPLVSDSRTL</sequence>
<evidence type="ECO:0008006" key="5">
    <source>
        <dbReference type="Google" id="ProtNLM"/>
    </source>
</evidence>
<keyword evidence="2" id="KW-0808">Transferase</keyword>
<keyword evidence="1" id="KW-0328">Glycosyltransferase</keyword>
<dbReference type="GO" id="GO:0005975">
    <property type="term" value="P:carbohydrate metabolic process"/>
    <property type="evidence" value="ECO:0007669"/>
    <property type="project" value="InterPro"/>
</dbReference>
<reference evidence="3 4" key="1">
    <citation type="submission" date="2012-02" db="EMBL/GenBank/DDBJ databases">
        <title>The Genome Sequence of Bacteroides dorei CL02T12C06.</title>
        <authorList>
            <consortium name="The Broad Institute Genome Sequencing Platform"/>
            <person name="Earl A."/>
            <person name="Ward D."/>
            <person name="Feldgarden M."/>
            <person name="Gevers D."/>
            <person name="Zitomersky N.L."/>
            <person name="Coyne M.J."/>
            <person name="Comstock L.E."/>
            <person name="Young S.K."/>
            <person name="Zeng Q."/>
            <person name="Gargeya S."/>
            <person name="Fitzgerald M."/>
            <person name="Haas B."/>
            <person name="Abouelleil A."/>
            <person name="Alvarado L."/>
            <person name="Arachchi H.M."/>
            <person name="Berlin A."/>
            <person name="Chapman S.B."/>
            <person name="Gearin G."/>
            <person name="Goldberg J."/>
            <person name="Griggs A."/>
            <person name="Gujja S."/>
            <person name="Hansen M."/>
            <person name="Heiman D."/>
            <person name="Howarth C."/>
            <person name="Larimer J."/>
            <person name="Lui A."/>
            <person name="MacDonald P.J.P."/>
            <person name="McCowen C."/>
            <person name="Montmayeur A."/>
            <person name="Murphy C."/>
            <person name="Neiman D."/>
            <person name="Pearson M."/>
            <person name="Priest M."/>
            <person name="Roberts A."/>
            <person name="Saif S."/>
            <person name="Shea T."/>
            <person name="Sisk P."/>
            <person name="Stolte C."/>
            <person name="Sykes S."/>
            <person name="Wortman J."/>
            <person name="Nusbaum C."/>
            <person name="Birren B."/>
        </authorList>
    </citation>
    <scope>NUCLEOTIDE SEQUENCE [LARGE SCALE GENOMIC DNA]</scope>
    <source>
        <strain evidence="3 4">CL02T12C06</strain>
    </source>
</reference>
<dbReference type="RefSeq" id="WP_007850777.1">
    <property type="nucleotide sequence ID" value="NZ_JH724132.1"/>
</dbReference>
<dbReference type="OrthoDB" id="9794601at2"/>
<dbReference type="GO" id="GO:0016020">
    <property type="term" value="C:membrane"/>
    <property type="evidence" value="ECO:0007669"/>
    <property type="project" value="InterPro"/>
</dbReference>
<protein>
    <recommendedName>
        <fullName evidence="5">Alpha-1,2-fucosyltransferase</fullName>
    </recommendedName>
</protein>
<evidence type="ECO:0000313" key="3">
    <source>
        <dbReference type="EMBL" id="EIY40064.1"/>
    </source>
</evidence>
<gene>
    <name evidence="3" type="ORF">HMPREF1064_00243</name>
</gene>
<dbReference type="InterPro" id="IPR002516">
    <property type="entry name" value="Glyco_trans_11"/>
</dbReference>
<dbReference type="Proteomes" id="UP000005974">
    <property type="component" value="Unassembled WGS sequence"/>
</dbReference>
<dbReference type="Pfam" id="PF01531">
    <property type="entry name" value="Glyco_transf_11"/>
    <property type="match status" value="1"/>
</dbReference>
<dbReference type="HOGENOM" id="CLU_1575358_0_0_10"/>
<evidence type="ECO:0000313" key="4">
    <source>
        <dbReference type="Proteomes" id="UP000005974"/>
    </source>
</evidence>
<dbReference type="GO" id="GO:0008107">
    <property type="term" value="F:galactoside 2-alpha-L-fucosyltransferase activity"/>
    <property type="evidence" value="ECO:0007669"/>
    <property type="project" value="InterPro"/>
</dbReference>
<evidence type="ECO:0000256" key="2">
    <source>
        <dbReference type="ARBA" id="ARBA00022679"/>
    </source>
</evidence>
<accession>I9G1C8</accession>
<comment type="caution">
    <text evidence="3">The sequence shown here is derived from an EMBL/GenBank/DDBJ whole genome shotgun (WGS) entry which is preliminary data.</text>
</comment>
<organism evidence="3 4">
    <name type="scientific">Phocaeicola dorei CL02T12C06</name>
    <dbReference type="NCBI Taxonomy" id="997876"/>
    <lineage>
        <taxon>Bacteria</taxon>
        <taxon>Pseudomonadati</taxon>
        <taxon>Bacteroidota</taxon>
        <taxon>Bacteroidia</taxon>
        <taxon>Bacteroidales</taxon>
        <taxon>Bacteroidaceae</taxon>
        <taxon>Phocaeicola</taxon>
    </lineage>
</organism>